<feature type="transmembrane region" description="Helical" evidence="1">
    <location>
        <begin position="65"/>
        <end position="86"/>
    </location>
</feature>
<proteinExistence type="predicted"/>
<feature type="transmembrane region" description="Helical" evidence="1">
    <location>
        <begin position="161"/>
        <end position="180"/>
    </location>
</feature>
<sequence>MNEKFFNLLLFLHILGGSIGLLCGLLVFILKKGTSRHANLGRLFILGMLLTGITAQLMAFIRPNAFLFMVGVFTIYQVGTGARAIYSKSFRAQHSIDRFLQFGMVIAGLSLIYLGIKKLWVGDLFGIVFVVFAGIGLLMALQDIRSTAIPHDKKAYIRKHLQRLGGGFIASATAFLVVNFRELPDWMPVWTLWLLPTALLYPLISYHSRKYPPKSVGS</sequence>
<evidence type="ECO:0000313" key="2">
    <source>
        <dbReference type="EMBL" id="MFC5192682.1"/>
    </source>
</evidence>
<accession>A0ABW0BY52</accession>
<evidence type="ECO:0000313" key="3">
    <source>
        <dbReference type="Proteomes" id="UP001596163"/>
    </source>
</evidence>
<evidence type="ECO:0000256" key="1">
    <source>
        <dbReference type="SAM" id="Phobius"/>
    </source>
</evidence>
<keyword evidence="1" id="KW-0472">Membrane</keyword>
<gene>
    <name evidence="2" type="ORF">ACFPIK_12970</name>
</gene>
<feature type="transmembrane region" description="Helical" evidence="1">
    <location>
        <begin position="40"/>
        <end position="59"/>
    </location>
</feature>
<organism evidence="2 3">
    <name type="scientific">Algoriphagus aquatilis</name>
    <dbReference type="NCBI Taxonomy" id="490186"/>
    <lineage>
        <taxon>Bacteria</taxon>
        <taxon>Pseudomonadati</taxon>
        <taxon>Bacteroidota</taxon>
        <taxon>Cytophagia</taxon>
        <taxon>Cytophagales</taxon>
        <taxon>Cyclobacteriaceae</taxon>
        <taxon>Algoriphagus</taxon>
    </lineage>
</organism>
<feature type="transmembrane region" description="Helical" evidence="1">
    <location>
        <begin position="6"/>
        <end position="28"/>
    </location>
</feature>
<keyword evidence="1" id="KW-1133">Transmembrane helix</keyword>
<protein>
    <recommendedName>
        <fullName evidence="4">DUF2306 domain-containing protein</fullName>
    </recommendedName>
</protein>
<dbReference type="EMBL" id="JBHSKS010000010">
    <property type="protein sequence ID" value="MFC5192682.1"/>
    <property type="molecule type" value="Genomic_DNA"/>
</dbReference>
<name>A0ABW0BY52_9BACT</name>
<dbReference type="Proteomes" id="UP001596163">
    <property type="component" value="Unassembled WGS sequence"/>
</dbReference>
<feature type="transmembrane region" description="Helical" evidence="1">
    <location>
        <begin position="122"/>
        <end position="141"/>
    </location>
</feature>
<dbReference type="RefSeq" id="WP_377915930.1">
    <property type="nucleotide sequence ID" value="NZ_JBHSKS010000010.1"/>
</dbReference>
<keyword evidence="3" id="KW-1185">Reference proteome</keyword>
<evidence type="ECO:0008006" key="4">
    <source>
        <dbReference type="Google" id="ProtNLM"/>
    </source>
</evidence>
<reference evidence="3" key="1">
    <citation type="journal article" date="2019" name="Int. J. Syst. Evol. Microbiol.">
        <title>The Global Catalogue of Microorganisms (GCM) 10K type strain sequencing project: providing services to taxonomists for standard genome sequencing and annotation.</title>
        <authorList>
            <consortium name="The Broad Institute Genomics Platform"/>
            <consortium name="The Broad Institute Genome Sequencing Center for Infectious Disease"/>
            <person name="Wu L."/>
            <person name="Ma J."/>
        </authorList>
    </citation>
    <scope>NUCLEOTIDE SEQUENCE [LARGE SCALE GENOMIC DNA]</scope>
    <source>
        <strain evidence="3">CGMCC 1.7030</strain>
    </source>
</reference>
<keyword evidence="1" id="KW-0812">Transmembrane</keyword>
<feature type="transmembrane region" description="Helical" evidence="1">
    <location>
        <begin position="186"/>
        <end position="204"/>
    </location>
</feature>
<feature type="transmembrane region" description="Helical" evidence="1">
    <location>
        <begin position="98"/>
        <end position="116"/>
    </location>
</feature>
<comment type="caution">
    <text evidence="2">The sequence shown here is derived from an EMBL/GenBank/DDBJ whole genome shotgun (WGS) entry which is preliminary data.</text>
</comment>